<dbReference type="PANTHER" id="PTHR38136:SF2">
    <property type="entry name" value="DNA REPAIR PROTEIN"/>
    <property type="match status" value="1"/>
</dbReference>
<dbReference type="PANTHER" id="PTHR38136">
    <property type="entry name" value="DNA REPAIR PROTEIN"/>
    <property type="match status" value="1"/>
</dbReference>
<dbReference type="InterPro" id="IPR033167">
    <property type="entry name" value="Nre"/>
</dbReference>
<dbReference type="GO" id="GO:0006281">
    <property type="term" value="P:DNA repair"/>
    <property type="evidence" value="ECO:0007669"/>
    <property type="project" value="UniProtKB-UniRule"/>
</dbReference>
<evidence type="ECO:0000313" key="5">
    <source>
        <dbReference type="Proteomes" id="UP000288215"/>
    </source>
</evidence>
<proteinExistence type="inferred from homology"/>
<accession>A0A3S3REP9</accession>
<dbReference type="HAMAP" id="MF_02096">
    <property type="entry name" value="Nre"/>
    <property type="match status" value="1"/>
</dbReference>
<evidence type="ECO:0000313" key="4">
    <source>
        <dbReference type="EMBL" id="RWX73606.1"/>
    </source>
</evidence>
<evidence type="ECO:0000259" key="2">
    <source>
        <dbReference type="Pfam" id="PF04894"/>
    </source>
</evidence>
<sequence length="438" mass="48774">MYGWIGEILPAEAAGSVSTRALEVRSRHAPLCILCRGGRRLCGKAVCPIELKARALISNSGAVMRTELSGSSPPSVFVGRYGYPKVSIGPMVPPVYGDTSVMDVPESWLFESIPSIVNYRYSLVRGTARVEVDAARRGGRLVDSLQELSMGAAPADAEVTFAKPPAGRISIDDNSQPFGPSAPLKQFSISAVKVDHRIEKAFYDGDCLASEALYDLYNSGVEVSKLQRAFSMGVFGVQKNRRLVPTRWSITAVDSILSQRLIDEVKSYETIDKYQVYFWKHQHNTFAAILLPRAWSFEWMEAWFPGTFWNQEGISAAVEGDYEGYGGRKTYPGIGGCYFSCRLGVAEHLKSIRRQAAALVVREIMPEFPLPLGVWFVRENVRAMFRKPHNEFDDLPSALRHLGGLLRVPLGKWISKSTILRDSFLQRRMDEYFKAGGL</sequence>
<gene>
    <name evidence="4" type="ORF">Metus_0385</name>
</gene>
<evidence type="ECO:0000256" key="1">
    <source>
        <dbReference type="HAMAP-Rule" id="MF_02096"/>
    </source>
</evidence>
<organism evidence="4 5">
    <name type="scientific">Methanosuratincola subterraneus</name>
    <dbReference type="NCBI Taxonomy" id="2593994"/>
    <lineage>
        <taxon>Archaea</taxon>
        <taxon>Thermoproteota</taxon>
        <taxon>Methanosuratincolia</taxon>
        <taxon>Candidatus Methanomethylicales</taxon>
        <taxon>Candidatus Methanomethylicaceae</taxon>
        <taxon>Candidatus Methanosuratincola (ex Vanwonterghem et al. 2016)</taxon>
    </lineage>
</organism>
<dbReference type="InterPro" id="IPR006978">
    <property type="entry name" value="Nre_N"/>
</dbReference>
<dbReference type="AlphaFoldDB" id="A0A3S3REP9"/>
<dbReference type="InterPro" id="IPR006979">
    <property type="entry name" value="Nre_C"/>
</dbReference>
<protein>
    <recommendedName>
        <fullName evidence="1">DNA repair protein</fullName>
    </recommendedName>
</protein>
<keyword evidence="1" id="KW-0227">DNA damage</keyword>
<comment type="similarity">
    <text evidence="1">Belongs to the Nre family.</text>
</comment>
<dbReference type="Proteomes" id="UP000288215">
    <property type="component" value="Unassembled WGS sequence"/>
</dbReference>
<dbReference type="EMBL" id="RXGA01000002">
    <property type="protein sequence ID" value="RWX73606.1"/>
    <property type="molecule type" value="Genomic_DNA"/>
</dbReference>
<reference evidence="4 5" key="1">
    <citation type="submission" date="2018-12" db="EMBL/GenBank/DDBJ databases">
        <title>The complete genome of the methanogenic archaea of the candidate phylum Verstraetearchaeota, obtained from the metagenome of underground thermal water.</title>
        <authorList>
            <person name="Kadnikov V.V."/>
            <person name="Mardanov A.V."/>
            <person name="Beletsky A.V."/>
            <person name="Karnachuk O.V."/>
            <person name="Ravin N.V."/>
        </authorList>
    </citation>
    <scope>NUCLEOTIDE SEQUENCE [LARGE SCALE GENOMIC DNA]</scope>
    <source>
        <strain evidence="4">Ch88</strain>
    </source>
</reference>
<feature type="domain" description="Archaeal Nre N-terminal" evidence="2">
    <location>
        <begin position="41"/>
        <end position="310"/>
    </location>
</feature>
<feature type="domain" description="Archaeal Nre C-terminal" evidence="3">
    <location>
        <begin position="323"/>
        <end position="432"/>
    </location>
</feature>
<comment type="caution">
    <text evidence="1">Lacks conserved residue(s) required for the propagation of feature annotation.</text>
</comment>
<keyword evidence="1" id="KW-0234">DNA repair</keyword>
<name>A0A3S3REP9_METS7</name>
<comment type="caution">
    <text evidence="4">The sequence shown here is derived from an EMBL/GenBank/DDBJ whole genome shotgun (WGS) entry which is preliminary data.</text>
</comment>
<comment type="function">
    <text evidence="1">Involved in DNA damage repair.</text>
</comment>
<dbReference type="Pfam" id="PF04895">
    <property type="entry name" value="Nre_C"/>
    <property type="match status" value="1"/>
</dbReference>
<dbReference type="Pfam" id="PF04894">
    <property type="entry name" value="Nre_N"/>
    <property type="match status" value="1"/>
</dbReference>
<evidence type="ECO:0000259" key="3">
    <source>
        <dbReference type="Pfam" id="PF04895"/>
    </source>
</evidence>